<evidence type="ECO:0000313" key="2">
    <source>
        <dbReference type="EMBL" id="MBS9524466.1"/>
    </source>
</evidence>
<evidence type="ECO:0000259" key="1">
    <source>
        <dbReference type="Pfam" id="PF04264"/>
    </source>
</evidence>
<dbReference type="InterPro" id="IPR007372">
    <property type="entry name" value="Lipid/polyisoprenoid-bd_YceI"/>
</dbReference>
<name>A0AAP2G4X0_9BACT</name>
<feature type="domain" description="Lipid/polyisoprenoid-binding YceI-like" evidence="1">
    <location>
        <begin position="68"/>
        <end position="191"/>
    </location>
</feature>
<dbReference type="SUPFAM" id="SSF101874">
    <property type="entry name" value="YceI-like"/>
    <property type="match status" value="1"/>
</dbReference>
<comment type="caution">
    <text evidence="2">The sequence shown here is derived from an EMBL/GenBank/DDBJ whole genome shotgun (WGS) entry which is preliminary data.</text>
</comment>
<accession>A0AAP2G4X0</accession>
<protein>
    <submittedName>
        <fullName evidence="2">YceI family protein</fullName>
    </submittedName>
</protein>
<gene>
    <name evidence="2" type="ORF">KI659_10610</name>
</gene>
<evidence type="ECO:0000313" key="3">
    <source>
        <dbReference type="Proteomes" id="UP001319104"/>
    </source>
</evidence>
<dbReference type="AlphaFoldDB" id="A0AAP2G4X0"/>
<dbReference type="Gene3D" id="2.40.128.110">
    <property type="entry name" value="Lipid/polyisoprenoid-binding, YceI-like"/>
    <property type="match status" value="1"/>
</dbReference>
<dbReference type="EMBL" id="JAHCMY010000005">
    <property type="protein sequence ID" value="MBS9524466.1"/>
    <property type="molecule type" value="Genomic_DNA"/>
</dbReference>
<organism evidence="2 3">
    <name type="scientific">Litoribacter ruber</name>
    <dbReference type="NCBI Taxonomy" id="702568"/>
    <lineage>
        <taxon>Bacteria</taxon>
        <taxon>Pseudomonadati</taxon>
        <taxon>Bacteroidota</taxon>
        <taxon>Cytophagia</taxon>
        <taxon>Cytophagales</taxon>
        <taxon>Cyclobacteriaceae</taxon>
        <taxon>Litoribacter</taxon>
    </lineage>
</organism>
<dbReference type="Pfam" id="PF04264">
    <property type="entry name" value="YceI"/>
    <property type="match status" value="1"/>
</dbReference>
<keyword evidence="3" id="KW-1185">Reference proteome</keyword>
<dbReference type="RefSeq" id="WP_213945327.1">
    <property type="nucleotide sequence ID" value="NZ_JAHCMY010000005.1"/>
</dbReference>
<proteinExistence type="predicted"/>
<dbReference type="Proteomes" id="UP001319104">
    <property type="component" value="Unassembled WGS sequence"/>
</dbReference>
<reference evidence="2 3" key="1">
    <citation type="submission" date="2021-05" db="EMBL/GenBank/DDBJ databases">
        <authorList>
            <person name="Zhang Z.D."/>
            <person name="Osman G."/>
        </authorList>
    </citation>
    <scope>NUCLEOTIDE SEQUENCE [LARGE SCALE GENOMIC DNA]</scope>
    <source>
        <strain evidence="2 3">KCTC 32217</strain>
    </source>
</reference>
<sequence>MAKLFILILILGQAVLMPTGTIERAKWKVSEHSRLEINGNTNVIPFNCVSVDYSGNDILFANDIKGAQNLIWSGEIVMKANNFDCANNIMTKDFRKTVQAEDYPEIKIKFISLQQNPKNNSKELFEGKVEISLAGVANQFPITCQLKDPGNGKKKLTGEQTFRFSDFQIEPPVKFLGAVRVKDEVTVNFDLILEAN</sequence>
<dbReference type="InterPro" id="IPR036761">
    <property type="entry name" value="TTHA0802/YceI-like_sf"/>
</dbReference>